<name>A0A183EKH6_9BILA</name>
<organism evidence="3">
    <name type="scientific">Gongylonema pulchrum</name>
    <dbReference type="NCBI Taxonomy" id="637853"/>
    <lineage>
        <taxon>Eukaryota</taxon>
        <taxon>Metazoa</taxon>
        <taxon>Ecdysozoa</taxon>
        <taxon>Nematoda</taxon>
        <taxon>Chromadorea</taxon>
        <taxon>Rhabditida</taxon>
        <taxon>Spirurina</taxon>
        <taxon>Spiruromorpha</taxon>
        <taxon>Spiruroidea</taxon>
        <taxon>Gongylonematidae</taxon>
        <taxon>Gongylonema</taxon>
    </lineage>
</organism>
<evidence type="ECO:0000313" key="1">
    <source>
        <dbReference type="EMBL" id="VDN38297.1"/>
    </source>
</evidence>
<reference evidence="1 2" key="2">
    <citation type="submission" date="2018-11" db="EMBL/GenBank/DDBJ databases">
        <authorList>
            <consortium name="Pathogen Informatics"/>
        </authorList>
    </citation>
    <scope>NUCLEOTIDE SEQUENCE [LARGE SCALE GENOMIC DNA]</scope>
</reference>
<gene>
    <name evidence="1" type="ORF">GPUH_LOCUS21465</name>
</gene>
<dbReference type="EMBL" id="UYRT01092673">
    <property type="protein sequence ID" value="VDN38297.1"/>
    <property type="molecule type" value="Genomic_DNA"/>
</dbReference>
<proteinExistence type="predicted"/>
<accession>A0A183EKH6</accession>
<evidence type="ECO:0000313" key="2">
    <source>
        <dbReference type="Proteomes" id="UP000271098"/>
    </source>
</evidence>
<protein>
    <submittedName>
        <fullName evidence="1 3">Uncharacterized protein</fullName>
    </submittedName>
</protein>
<keyword evidence="2" id="KW-1185">Reference proteome</keyword>
<dbReference type="AlphaFoldDB" id="A0A183EKH6"/>
<evidence type="ECO:0000313" key="3">
    <source>
        <dbReference type="WBParaSite" id="GPUH_0002149401-mRNA-1"/>
    </source>
</evidence>
<reference evidence="3" key="1">
    <citation type="submission" date="2016-06" db="UniProtKB">
        <authorList>
            <consortium name="WormBaseParasite"/>
        </authorList>
    </citation>
    <scope>IDENTIFICATION</scope>
</reference>
<dbReference type="Proteomes" id="UP000271098">
    <property type="component" value="Unassembled WGS sequence"/>
</dbReference>
<dbReference type="WBParaSite" id="GPUH_0002149401-mRNA-1">
    <property type="protein sequence ID" value="GPUH_0002149401-mRNA-1"/>
    <property type="gene ID" value="GPUH_0002149401"/>
</dbReference>
<sequence>MLERRVPHANPPVQSSGLVSHVTRLTVAVTLVDTQFIIRLVPVIRWHSVSRISLSGATCVNHMSTMKFLFRPKMQHIAPNLVFRIRNMRHPQKTVSSNTTDDSSFLTAAPNIYILKYFDEFFFFA</sequence>